<comment type="caution">
    <text evidence="1">The sequence shown here is derived from an EMBL/GenBank/DDBJ whole genome shotgun (WGS) entry which is preliminary data.</text>
</comment>
<evidence type="ECO:0000313" key="2">
    <source>
        <dbReference type="Proteomes" id="UP001159363"/>
    </source>
</evidence>
<organism evidence="1 2">
    <name type="scientific">Dryococelus australis</name>
    <dbReference type="NCBI Taxonomy" id="614101"/>
    <lineage>
        <taxon>Eukaryota</taxon>
        <taxon>Metazoa</taxon>
        <taxon>Ecdysozoa</taxon>
        <taxon>Arthropoda</taxon>
        <taxon>Hexapoda</taxon>
        <taxon>Insecta</taxon>
        <taxon>Pterygota</taxon>
        <taxon>Neoptera</taxon>
        <taxon>Polyneoptera</taxon>
        <taxon>Phasmatodea</taxon>
        <taxon>Verophasmatodea</taxon>
        <taxon>Anareolatae</taxon>
        <taxon>Phasmatidae</taxon>
        <taxon>Eurycanthinae</taxon>
        <taxon>Dryococelus</taxon>
    </lineage>
</organism>
<reference evidence="1 2" key="1">
    <citation type="submission" date="2023-02" db="EMBL/GenBank/DDBJ databases">
        <title>LHISI_Scaffold_Assembly.</title>
        <authorList>
            <person name="Stuart O.P."/>
            <person name="Cleave R."/>
            <person name="Magrath M.J.L."/>
            <person name="Mikheyev A.S."/>
        </authorList>
    </citation>
    <scope>NUCLEOTIDE SEQUENCE [LARGE SCALE GENOMIC DNA]</scope>
    <source>
        <strain evidence="1">Daus_M_001</strain>
        <tissue evidence="1">Leg muscle</tissue>
    </source>
</reference>
<dbReference type="EMBL" id="JARBHB010000003">
    <property type="protein sequence ID" value="KAJ8888620.1"/>
    <property type="molecule type" value="Genomic_DNA"/>
</dbReference>
<keyword evidence="2" id="KW-1185">Reference proteome</keyword>
<gene>
    <name evidence="1" type="ORF">PR048_008112</name>
</gene>
<protein>
    <submittedName>
        <fullName evidence="1">Uncharacterized protein</fullName>
    </submittedName>
</protein>
<name>A0ABQ9HWB0_9NEOP</name>
<dbReference type="Proteomes" id="UP001159363">
    <property type="component" value="Chromosome 3"/>
</dbReference>
<sequence length="127" mass="14420">MIALACFKYKEKDVVSSNLWSVRTKHDGPVMRLRDGAILKCNKECNDIDYDCLNPMQHAATNVLNRTPTRVLKEGCPADLWHGYCDSKKIRVFGMVAYTHIPKEDVKGKLDPRSKPLIMMGFTAKGY</sequence>
<evidence type="ECO:0000313" key="1">
    <source>
        <dbReference type="EMBL" id="KAJ8888620.1"/>
    </source>
</evidence>
<proteinExistence type="predicted"/>
<accession>A0ABQ9HWB0</accession>